<dbReference type="GO" id="GO:0003824">
    <property type="term" value="F:catalytic activity"/>
    <property type="evidence" value="ECO:0007669"/>
    <property type="project" value="InterPro"/>
</dbReference>
<evidence type="ECO:0000313" key="2">
    <source>
        <dbReference type="EMBL" id="GAF67467.1"/>
    </source>
</evidence>
<dbReference type="PANTHER" id="PTHR43641">
    <property type="entry name" value="FORMATE ACETYLTRANSFERASE 3-RELATED"/>
    <property type="match status" value="1"/>
</dbReference>
<dbReference type="SUPFAM" id="SSF51998">
    <property type="entry name" value="PFL-like glycyl radical enzymes"/>
    <property type="match status" value="1"/>
</dbReference>
<proteinExistence type="predicted"/>
<dbReference type="AlphaFoldDB" id="X0RUR1"/>
<dbReference type="EMBL" id="BARS01006265">
    <property type="protein sequence ID" value="GAF67467.1"/>
    <property type="molecule type" value="Genomic_DNA"/>
</dbReference>
<dbReference type="GO" id="GO:0005829">
    <property type="term" value="C:cytosol"/>
    <property type="evidence" value="ECO:0007669"/>
    <property type="project" value="TreeGrafter"/>
</dbReference>
<comment type="caution">
    <text evidence="2">The sequence shown here is derived from an EMBL/GenBank/DDBJ whole genome shotgun (WGS) entry which is preliminary data.</text>
</comment>
<protein>
    <recommendedName>
        <fullName evidence="1">PFL domain-containing protein</fullName>
    </recommendedName>
</protein>
<reference evidence="2" key="1">
    <citation type="journal article" date="2014" name="Front. Microbiol.">
        <title>High frequency of phylogenetically diverse reductive dehalogenase-homologous genes in deep subseafloor sedimentary metagenomes.</title>
        <authorList>
            <person name="Kawai M."/>
            <person name="Futagami T."/>
            <person name="Toyoda A."/>
            <person name="Takaki Y."/>
            <person name="Nishi S."/>
            <person name="Hori S."/>
            <person name="Arai W."/>
            <person name="Tsubouchi T."/>
            <person name="Morono Y."/>
            <person name="Uchiyama I."/>
            <person name="Ito T."/>
            <person name="Fujiyama A."/>
            <person name="Inagaki F."/>
            <person name="Takami H."/>
        </authorList>
    </citation>
    <scope>NUCLEOTIDE SEQUENCE</scope>
    <source>
        <strain evidence="2">Expedition CK06-06</strain>
    </source>
</reference>
<evidence type="ECO:0000259" key="1">
    <source>
        <dbReference type="PROSITE" id="PS51554"/>
    </source>
</evidence>
<dbReference type="PROSITE" id="PS51554">
    <property type="entry name" value="PFL"/>
    <property type="match status" value="1"/>
</dbReference>
<name>X0RUR1_9ZZZZ</name>
<dbReference type="PANTHER" id="PTHR43641:SF2">
    <property type="entry name" value="DEHYDRATASE YBIW-RELATED"/>
    <property type="match status" value="1"/>
</dbReference>
<dbReference type="InterPro" id="IPR051215">
    <property type="entry name" value="GRE"/>
</dbReference>
<feature type="domain" description="PFL" evidence="1">
    <location>
        <begin position="188"/>
        <end position="396"/>
    </location>
</feature>
<gene>
    <name evidence="2" type="ORF">S01H1_12236</name>
</gene>
<dbReference type="Pfam" id="PF02901">
    <property type="entry name" value="PFL-like"/>
    <property type="match status" value="1"/>
</dbReference>
<dbReference type="InterPro" id="IPR004184">
    <property type="entry name" value="PFL_dom"/>
</dbReference>
<sequence>MGNLMFKTVLKVAKSKLGKPEFIKEIYNEETGHVWNARIHFTTEDGKEDLYVIFENGNVEIGSEPLEDPTIKLTFKNSDALAKLYRTSPQDTMISLLKNNFRYEGNLTDIARFSYLTSYLLQGRKKKFQKRQQKKVKKEILSYDEFVDWENGSSKYKPMKNKILTQKVDIVKYLEDPYLGKYKIQDFKRMNYLKYKHFQTPGVVCTERAKLLTDYFMENGFLKEDGNEDHPELRQGKVLNHILSNKKPIIQDHDLLAGTTTTKEKGVLLYPDTGAVALWPELYTMDNRELNPYEITQEDIDILNYEVFPYWSDRNIREYCRTMTGNPLSQQLDEVWILYFMWKTQTISHTIPGFPLVLESGLEKIRDEANENKSSASDKKKQDFYEGLSLAIQGVI</sequence>
<accession>X0RUR1</accession>
<feature type="non-terminal residue" evidence="2">
    <location>
        <position position="396"/>
    </location>
</feature>
<organism evidence="2">
    <name type="scientific">marine sediment metagenome</name>
    <dbReference type="NCBI Taxonomy" id="412755"/>
    <lineage>
        <taxon>unclassified sequences</taxon>
        <taxon>metagenomes</taxon>
        <taxon>ecological metagenomes</taxon>
    </lineage>
</organism>
<dbReference type="Gene3D" id="3.20.70.20">
    <property type="match status" value="1"/>
</dbReference>